<dbReference type="InterPro" id="IPR012373">
    <property type="entry name" value="Ferrdict_sens_TM"/>
</dbReference>
<dbReference type="AlphaFoldDB" id="A0A149U2A4"/>
<dbReference type="EMBL" id="LHZU01000127">
    <property type="protein sequence ID" value="KXV59584.1"/>
    <property type="molecule type" value="Genomic_DNA"/>
</dbReference>
<dbReference type="InterPro" id="IPR006860">
    <property type="entry name" value="FecR"/>
</dbReference>
<dbReference type="GO" id="GO:0016989">
    <property type="term" value="F:sigma factor antagonist activity"/>
    <property type="evidence" value="ECO:0007669"/>
    <property type="project" value="TreeGrafter"/>
</dbReference>
<keyword evidence="1" id="KW-1133">Transmembrane helix</keyword>
<sequence length="323" mass="35169">MTERKTPAHAAAAWYLFLREDPNDEDLKRRFREWLASDPAHAQAWADMNETASVMAAVGSPSRALARPPTPRSFARQKRARFAAKKLLPGCALALAAAFAALTFITPDMIVRLRADSYAPVSETRDIHLDDGSEVILAPRAAVSITMNASERRIRLLQGEALFQVHHDAARPFRVTAGDVTVTDIGTVFDVQTKSNTTTVAVQEGRVHVASRRSGVVDRDLSAGEWERISIGDVTRGMVPSAVVGAWRGGTLIARNDTIADLVAALRPWTATKIILADHTLSQKRVTGTYDLHQPEASLRLIVDAYGGKVSSLMSWVDIVTGP</sequence>
<evidence type="ECO:0000259" key="2">
    <source>
        <dbReference type="Pfam" id="PF04773"/>
    </source>
</evidence>
<dbReference type="Proteomes" id="UP000075360">
    <property type="component" value="Unassembled WGS sequence"/>
</dbReference>
<dbReference type="PIRSF" id="PIRSF018266">
    <property type="entry name" value="FecR"/>
    <property type="match status" value="1"/>
</dbReference>
<keyword evidence="4" id="KW-0418">Kinase</keyword>
<reference evidence="4 5" key="1">
    <citation type="submission" date="2015-06" db="EMBL/GenBank/DDBJ databases">
        <title>Improved classification and identification of acetic acid bacteria using matrix-assisted laser desorption/ionization time-of-flight mass spectrometry; Gluconobacter nephelii and Gluconobacter uchimurae are later heterotypic synonyms of Gluconobacter japonicus and Gluconobacter oxydans, respectively.</title>
        <authorList>
            <person name="Li L."/>
            <person name="Cleenwerck I."/>
            <person name="De Vuyst L."/>
            <person name="Vandamme P."/>
        </authorList>
    </citation>
    <scope>NUCLEOTIDE SEQUENCE [LARGE SCALE GENOMIC DNA]</scope>
    <source>
        <strain evidence="4 5">LMG 23690</strain>
    </source>
</reference>
<dbReference type="Pfam" id="PF16220">
    <property type="entry name" value="DUF4880"/>
    <property type="match status" value="1"/>
</dbReference>
<feature type="domain" description="FecR N-terminal" evidence="3">
    <location>
        <begin position="10"/>
        <end position="49"/>
    </location>
</feature>
<feature type="domain" description="FecR protein" evidence="2">
    <location>
        <begin position="122"/>
        <end position="207"/>
    </location>
</feature>
<dbReference type="GO" id="GO:0016301">
    <property type="term" value="F:kinase activity"/>
    <property type="evidence" value="ECO:0007669"/>
    <property type="project" value="UniProtKB-KW"/>
</dbReference>
<protein>
    <submittedName>
        <fullName evidence="4">Histidine kinase</fullName>
    </submittedName>
</protein>
<keyword evidence="4" id="KW-0808">Transferase</keyword>
<comment type="caution">
    <text evidence="4">The sequence shown here is derived from an EMBL/GenBank/DDBJ whole genome shotgun (WGS) entry which is preliminary data.</text>
</comment>
<evidence type="ECO:0000256" key="1">
    <source>
        <dbReference type="SAM" id="Phobius"/>
    </source>
</evidence>
<dbReference type="Pfam" id="PF04773">
    <property type="entry name" value="FecR"/>
    <property type="match status" value="1"/>
</dbReference>
<dbReference type="OrthoDB" id="7339213at2"/>
<evidence type="ECO:0000313" key="4">
    <source>
        <dbReference type="EMBL" id="KXV59584.1"/>
    </source>
</evidence>
<proteinExistence type="predicted"/>
<keyword evidence="1" id="KW-0472">Membrane</keyword>
<dbReference type="PATRIC" id="fig|446692.4.peg.368"/>
<dbReference type="Gene3D" id="2.60.120.1440">
    <property type="match status" value="1"/>
</dbReference>
<evidence type="ECO:0000313" key="5">
    <source>
        <dbReference type="Proteomes" id="UP000075360"/>
    </source>
</evidence>
<keyword evidence="1" id="KW-0812">Transmembrane</keyword>
<organism evidence="4 5">
    <name type="scientific">Acetobacter senegalensis</name>
    <dbReference type="NCBI Taxonomy" id="446692"/>
    <lineage>
        <taxon>Bacteria</taxon>
        <taxon>Pseudomonadati</taxon>
        <taxon>Pseudomonadota</taxon>
        <taxon>Alphaproteobacteria</taxon>
        <taxon>Acetobacterales</taxon>
        <taxon>Acetobacteraceae</taxon>
        <taxon>Acetobacter</taxon>
    </lineage>
</organism>
<evidence type="ECO:0000259" key="3">
    <source>
        <dbReference type="Pfam" id="PF16220"/>
    </source>
</evidence>
<dbReference type="InterPro" id="IPR032623">
    <property type="entry name" value="FecR_N"/>
</dbReference>
<accession>A0A149U2A4</accession>
<dbReference type="PANTHER" id="PTHR30273:SF2">
    <property type="entry name" value="PROTEIN FECR"/>
    <property type="match status" value="1"/>
</dbReference>
<feature type="transmembrane region" description="Helical" evidence="1">
    <location>
        <begin position="87"/>
        <end position="105"/>
    </location>
</feature>
<dbReference type="PANTHER" id="PTHR30273">
    <property type="entry name" value="PERIPLASMIC SIGNAL SENSOR AND SIGMA FACTOR ACTIVATOR FECR-RELATED"/>
    <property type="match status" value="1"/>
</dbReference>
<gene>
    <name evidence="4" type="ORF">AD948_08285</name>
</gene>
<name>A0A149U2A4_9PROT</name>
<dbReference type="RefSeq" id="WP_061471473.1">
    <property type="nucleotide sequence ID" value="NZ_LHZU01000127.1"/>
</dbReference>